<feature type="compositionally biased region" description="Low complexity" evidence="1">
    <location>
        <begin position="114"/>
        <end position="133"/>
    </location>
</feature>
<feature type="compositionally biased region" description="Basic and acidic residues" evidence="1">
    <location>
        <begin position="1"/>
        <end position="18"/>
    </location>
</feature>
<evidence type="ECO:0000313" key="3">
    <source>
        <dbReference type="EMBL" id="SRX82125.1"/>
    </source>
</evidence>
<evidence type="ECO:0000313" key="5">
    <source>
        <dbReference type="Proteomes" id="UP000466554"/>
    </source>
</evidence>
<evidence type="ECO:0000313" key="2">
    <source>
        <dbReference type="EMBL" id="BBY77362.1"/>
    </source>
</evidence>
<reference evidence="2" key="3">
    <citation type="submission" date="2020-02" db="EMBL/GenBank/DDBJ databases">
        <authorList>
            <person name="Matsumoto Y."/>
            <person name="Motooka D."/>
            <person name="Nakamura S."/>
        </authorList>
    </citation>
    <scope>NUCLEOTIDE SEQUENCE</scope>
    <source>
        <strain evidence="2">JCM 6367</strain>
    </source>
</reference>
<keyword evidence="4" id="KW-1185">Reference proteome</keyword>
<accession>A0A375YLV2</accession>
<protein>
    <submittedName>
        <fullName evidence="3">Uncharacterized protein</fullName>
    </submittedName>
</protein>
<dbReference type="EMBL" id="AP022598">
    <property type="protein sequence ID" value="BBY77362.1"/>
    <property type="molecule type" value="Genomic_DNA"/>
</dbReference>
<dbReference type="Proteomes" id="UP000252008">
    <property type="component" value="Unassembled WGS sequence"/>
</dbReference>
<dbReference type="EMBL" id="UEGS01000001">
    <property type="protein sequence ID" value="SRX82125.1"/>
    <property type="molecule type" value="Genomic_DNA"/>
</dbReference>
<dbReference type="AlphaFoldDB" id="A0A375YLV2"/>
<dbReference type="Proteomes" id="UP000466554">
    <property type="component" value="Chromosome"/>
</dbReference>
<organism evidence="3 4">
    <name type="scientific">Mycolicibacterium parafortuitum</name>
    <name type="common">Mycobacterium parafortuitum</name>
    <dbReference type="NCBI Taxonomy" id="39692"/>
    <lineage>
        <taxon>Bacteria</taxon>
        <taxon>Bacillati</taxon>
        <taxon>Actinomycetota</taxon>
        <taxon>Actinomycetes</taxon>
        <taxon>Mycobacteriales</taxon>
        <taxon>Mycobacteriaceae</taxon>
        <taxon>Mycolicibacterium</taxon>
    </lineage>
</organism>
<name>A0A375YLV2_MYCPF</name>
<evidence type="ECO:0000313" key="4">
    <source>
        <dbReference type="Proteomes" id="UP000252008"/>
    </source>
</evidence>
<gene>
    <name evidence="3" type="ORF">MPP7335_03883</name>
    <name evidence="2" type="ORF">MPRF_42610</name>
</gene>
<evidence type="ECO:0000256" key="1">
    <source>
        <dbReference type="SAM" id="MobiDB-lite"/>
    </source>
</evidence>
<feature type="compositionally biased region" description="Polar residues" evidence="1">
    <location>
        <begin position="86"/>
        <end position="105"/>
    </location>
</feature>
<feature type="region of interest" description="Disordered" evidence="1">
    <location>
        <begin position="1"/>
        <end position="139"/>
    </location>
</feature>
<sequence length="221" mass="23710">MTAHDQHTDYDPTRRDLDAATAQHPADRQDYPTDQGAAPGYDQNSGYADRSAGLGARSPSEPPLTETVAPPSGERLAQPTDERMSRSANDPTTGPTGDHLSQQGRATDPSAVQGVSSSTATTDAAGGSSSATGEELFGDDERVGLRARWDSVQASFVDDPKECVQKADGLVSDVVDQLTSSFAHARSRLEGQWARGQEASTEDLRIALKRYREFFDRLLSV</sequence>
<reference evidence="3 4" key="1">
    <citation type="submission" date="2018-05" db="EMBL/GenBank/DDBJ databases">
        <authorList>
            <consortium name="IHU Genomes"/>
        </authorList>
    </citation>
    <scope>NUCLEOTIDE SEQUENCE [LARGE SCALE GENOMIC DNA]</scope>
    <source>
        <strain evidence="3 4">P7335</strain>
    </source>
</reference>
<proteinExistence type="predicted"/>
<reference evidence="2 5" key="2">
    <citation type="journal article" date="2019" name="Emerg. Microbes Infect.">
        <title>Comprehensive subspecies identification of 175 nontuberculous mycobacteria species based on 7547 genomic profiles.</title>
        <authorList>
            <person name="Matsumoto Y."/>
            <person name="Kinjo T."/>
            <person name="Motooka D."/>
            <person name="Nabeya D."/>
            <person name="Jung N."/>
            <person name="Uechi K."/>
            <person name="Horii T."/>
            <person name="Iida T."/>
            <person name="Fujita J."/>
            <person name="Nakamura S."/>
        </authorList>
    </citation>
    <scope>NUCLEOTIDE SEQUENCE [LARGE SCALE GENOMIC DNA]</scope>
    <source>
        <strain evidence="2 5">JCM 6367</strain>
    </source>
</reference>